<evidence type="ECO:0000259" key="8">
    <source>
        <dbReference type="Pfam" id="PF00588"/>
    </source>
</evidence>
<reference evidence="9 10" key="1">
    <citation type="submission" date="2013-09" db="EMBL/GenBank/DDBJ databases">
        <authorList>
            <person name="Durkin A.S."/>
            <person name="Haft D.R."/>
            <person name="McCorrison J."/>
            <person name="Torralba M."/>
            <person name="Gillis M."/>
            <person name="Haft D.H."/>
            <person name="Methe B."/>
            <person name="Sutton G."/>
            <person name="Nelson K.E."/>
        </authorList>
    </citation>
    <scope>NUCLEOTIDE SEQUENCE [LARGE SCALE GENOMIC DNA]</scope>
    <source>
        <strain evidence="9 10">BV3C16-1</strain>
    </source>
</reference>
<gene>
    <name evidence="9" type="primary">trmL</name>
    <name evidence="9" type="ORF">HMPREF1250_1691</name>
</gene>
<evidence type="ECO:0000256" key="1">
    <source>
        <dbReference type="ARBA" id="ARBA00022490"/>
    </source>
</evidence>
<dbReference type="InterPro" id="IPR029026">
    <property type="entry name" value="tRNA_m1G_MTases_N"/>
</dbReference>
<comment type="similarity">
    <text evidence="6">Belongs to the class IV-like SAM-binding methyltransferase superfamily. RNA methyltransferase TrmH family. TrmL subfamily.</text>
</comment>
<evidence type="ECO:0000256" key="6">
    <source>
        <dbReference type="HAMAP-Rule" id="MF_01885"/>
    </source>
</evidence>
<comment type="caution">
    <text evidence="9">The sequence shown here is derived from an EMBL/GenBank/DDBJ whole genome shotgun (WGS) entry which is preliminary data.</text>
</comment>
<dbReference type="GO" id="GO:0005737">
    <property type="term" value="C:cytoplasm"/>
    <property type="evidence" value="ECO:0007669"/>
    <property type="project" value="UniProtKB-SubCell"/>
</dbReference>
<feature type="binding site" evidence="6 7">
    <location>
        <position position="128"/>
    </location>
    <ligand>
        <name>S-adenosyl-L-methionine</name>
        <dbReference type="ChEBI" id="CHEBI:59789"/>
    </ligand>
</feature>
<keyword evidence="2 6" id="KW-0489">Methyltransferase</keyword>
<dbReference type="EMBL" id="AWXA01000053">
    <property type="protein sequence ID" value="ERT57135.1"/>
    <property type="molecule type" value="Genomic_DNA"/>
</dbReference>
<keyword evidence="4 6" id="KW-0949">S-adenosyl-L-methionine</keyword>
<feature type="binding site" evidence="6 7">
    <location>
        <position position="120"/>
    </location>
    <ligand>
        <name>S-adenosyl-L-methionine</name>
        <dbReference type="ChEBI" id="CHEBI:59789"/>
    </ligand>
</feature>
<evidence type="ECO:0000256" key="5">
    <source>
        <dbReference type="ARBA" id="ARBA00022694"/>
    </source>
</evidence>
<dbReference type="RefSeq" id="WP_023054442.1">
    <property type="nucleotide sequence ID" value="NZ_AWXA01000053.1"/>
</dbReference>
<comment type="catalytic activity">
    <reaction evidence="6">
        <text>cytidine(34) in tRNA + S-adenosyl-L-methionine = 2'-O-methylcytidine(34) in tRNA + S-adenosyl-L-homocysteine + H(+)</text>
        <dbReference type="Rhea" id="RHEA:43084"/>
        <dbReference type="Rhea" id="RHEA-COMP:10331"/>
        <dbReference type="Rhea" id="RHEA-COMP:10332"/>
        <dbReference type="ChEBI" id="CHEBI:15378"/>
        <dbReference type="ChEBI" id="CHEBI:57856"/>
        <dbReference type="ChEBI" id="CHEBI:59789"/>
        <dbReference type="ChEBI" id="CHEBI:74495"/>
        <dbReference type="ChEBI" id="CHEBI:82748"/>
        <dbReference type="EC" id="2.1.1.207"/>
    </reaction>
</comment>
<organism evidence="9 10">
    <name type="scientific">Megasphaera vaginalis</name>
    <name type="common">ex Srinivasan et al. 2021</name>
    <dbReference type="NCBI Taxonomy" id="1111454"/>
    <lineage>
        <taxon>Bacteria</taxon>
        <taxon>Bacillati</taxon>
        <taxon>Bacillota</taxon>
        <taxon>Negativicutes</taxon>
        <taxon>Veillonellales</taxon>
        <taxon>Veillonellaceae</taxon>
        <taxon>Megasphaera</taxon>
    </lineage>
</organism>
<dbReference type="InterPro" id="IPR029028">
    <property type="entry name" value="Alpha/beta_knot_MTases"/>
</dbReference>
<dbReference type="PANTHER" id="PTHR42971:SF1">
    <property type="entry name" value="TRNA (CYTIDINE(34)-2'-O)-METHYLTRANSFERASE"/>
    <property type="match status" value="1"/>
</dbReference>
<dbReference type="PIRSF" id="PIRSF029256">
    <property type="entry name" value="SpoU_TrmH_prd"/>
    <property type="match status" value="1"/>
</dbReference>
<comment type="catalytic activity">
    <reaction evidence="6">
        <text>5-carboxymethylaminomethyluridine(34) in tRNA(Leu) + S-adenosyl-L-methionine = 5-carboxymethylaminomethyl-2'-O-methyluridine(34) in tRNA(Leu) + S-adenosyl-L-homocysteine + H(+)</text>
        <dbReference type="Rhea" id="RHEA:43088"/>
        <dbReference type="Rhea" id="RHEA-COMP:10333"/>
        <dbReference type="Rhea" id="RHEA-COMP:10334"/>
        <dbReference type="ChEBI" id="CHEBI:15378"/>
        <dbReference type="ChEBI" id="CHEBI:57856"/>
        <dbReference type="ChEBI" id="CHEBI:59789"/>
        <dbReference type="ChEBI" id="CHEBI:74508"/>
        <dbReference type="ChEBI" id="CHEBI:74511"/>
        <dbReference type="EC" id="2.1.1.207"/>
    </reaction>
</comment>
<accession>U7UCR8</accession>
<dbReference type="Gene3D" id="3.40.1280.10">
    <property type="match status" value="1"/>
</dbReference>
<evidence type="ECO:0000256" key="7">
    <source>
        <dbReference type="PIRSR" id="PIRSR029256-1"/>
    </source>
</evidence>
<proteinExistence type="inferred from homology"/>
<dbReference type="Pfam" id="PF00588">
    <property type="entry name" value="SpoU_methylase"/>
    <property type="match status" value="1"/>
</dbReference>
<dbReference type="GO" id="GO:0003723">
    <property type="term" value="F:RNA binding"/>
    <property type="evidence" value="ECO:0007669"/>
    <property type="project" value="InterPro"/>
</dbReference>
<dbReference type="PANTHER" id="PTHR42971">
    <property type="entry name" value="TRNA (CYTIDINE(34)-2'-O)-METHYLTRANSFERASE"/>
    <property type="match status" value="1"/>
</dbReference>
<comment type="function">
    <text evidence="6">Could methylate the ribose at the nucleotide 34 wobble position in tRNA.</text>
</comment>
<feature type="binding site" evidence="6 7">
    <location>
        <position position="77"/>
    </location>
    <ligand>
        <name>S-adenosyl-L-methionine</name>
        <dbReference type="ChEBI" id="CHEBI:59789"/>
    </ligand>
</feature>
<feature type="binding site" evidence="6 7">
    <location>
        <position position="99"/>
    </location>
    <ligand>
        <name>S-adenosyl-L-methionine</name>
        <dbReference type="ChEBI" id="CHEBI:59789"/>
    </ligand>
</feature>
<keyword evidence="1 6" id="KW-0963">Cytoplasm</keyword>
<dbReference type="eggNOG" id="COG0219">
    <property type="taxonomic scope" value="Bacteria"/>
</dbReference>
<dbReference type="AlphaFoldDB" id="U7UCR8"/>
<dbReference type="FunFam" id="3.40.1280.10:FF:000002">
    <property type="entry name" value="Peptidylprolyl isomerase"/>
    <property type="match status" value="1"/>
</dbReference>
<dbReference type="PATRIC" id="fig|1111454.3.peg.1981"/>
<protein>
    <recommendedName>
        <fullName evidence="6">Putative tRNA (cytidine(34)-2'-O)-methyltransferase</fullName>
        <ecNumber evidence="6">2.1.1.207</ecNumber>
    </recommendedName>
    <alternativeName>
        <fullName evidence="6">tRNA (cytidine/uridine-2'-O-)-methyltransferase</fullName>
    </alternativeName>
</protein>
<comment type="subcellular location">
    <subcellularLocation>
        <location evidence="6">Cytoplasm</location>
    </subcellularLocation>
</comment>
<name>U7UCR8_9FIRM</name>
<dbReference type="InterPro" id="IPR016914">
    <property type="entry name" value="TrmL"/>
</dbReference>
<dbReference type="EC" id="2.1.1.207" evidence="6"/>
<dbReference type="OrthoDB" id="9789043at2"/>
<dbReference type="GO" id="GO:0141102">
    <property type="term" value="F:tRNA (5-carboxymethylaminomethyluridine(34)-2'-O)-methyltransferase activity"/>
    <property type="evidence" value="ECO:0007669"/>
    <property type="project" value="RHEA"/>
</dbReference>
<keyword evidence="5 6" id="KW-0819">tRNA processing</keyword>
<evidence type="ECO:0000256" key="2">
    <source>
        <dbReference type="ARBA" id="ARBA00022603"/>
    </source>
</evidence>
<evidence type="ECO:0000256" key="4">
    <source>
        <dbReference type="ARBA" id="ARBA00022691"/>
    </source>
</evidence>
<dbReference type="SUPFAM" id="SSF75217">
    <property type="entry name" value="alpha/beta knot"/>
    <property type="match status" value="1"/>
</dbReference>
<sequence>MHIVMVEPEIPGNTGNIARLCAANHMTLHLVKPLGFSLEDKYLKRAGLDYWDLVDVQVHENFAAVQKAYEGHRFYYLTTKSEQCYADITFHEDDLIVFGKETKGLPEALLKAAPERCFRIPMREEARSLNLSNAVAIVSYEALRQLGFPKLAKGGIGIANLQ</sequence>
<keyword evidence="10" id="KW-1185">Reference proteome</keyword>
<dbReference type="STRING" id="1111454.HMPREF1250_1691"/>
<dbReference type="GO" id="GO:0042802">
    <property type="term" value="F:identical protein binding"/>
    <property type="evidence" value="ECO:0007669"/>
    <property type="project" value="UniProtKB-ARBA"/>
</dbReference>
<dbReference type="GO" id="GO:0141098">
    <property type="term" value="F:tRNA (cytidine(34)-2'-O)-methyltransferase activity"/>
    <property type="evidence" value="ECO:0007669"/>
    <property type="project" value="RHEA"/>
</dbReference>
<evidence type="ECO:0000256" key="3">
    <source>
        <dbReference type="ARBA" id="ARBA00022679"/>
    </source>
</evidence>
<keyword evidence="3 6" id="KW-0808">Transferase</keyword>
<dbReference type="CDD" id="cd18094">
    <property type="entry name" value="SpoU-like_TrmL"/>
    <property type="match status" value="1"/>
</dbReference>
<dbReference type="InterPro" id="IPR001537">
    <property type="entry name" value="SpoU_MeTrfase"/>
</dbReference>
<dbReference type="NCBIfam" id="TIGR00185">
    <property type="entry name" value="tRNA_yibK_trmL"/>
    <property type="match status" value="1"/>
</dbReference>
<dbReference type="HAMAP" id="MF_01885">
    <property type="entry name" value="tRNA_methyltr_TrmL"/>
    <property type="match status" value="1"/>
</dbReference>
<evidence type="ECO:0000313" key="10">
    <source>
        <dbReference type="Proteomes" id="UP000017090"/>
    </source>
</evidence>
<dbReference type="GO" id="GO:0002130">
    <property type="term" value="P:wobble position ribose methylation"/>
    <property type="evidence" value="ECO:0007669"/>
    <property type="project" value="TreeGrafter"/>
</dbReference>
<feature type="domain" description="tRNA/rRNA methyltransferase SpoU type" evidence="8">
    <location>
        <begin position="1"/>
        <end position="140"/>
    </location>
</feature>
<dbReference type="Proteomes" id="UP000017090">
    <property type="component" value="Unassembled WGS sequence"/>
</dbReference>
<evidence type="ECO:0000313" key="9">
    <source>
        <dbReference type="EMBL" id="ERT57135.1"/>
    </source>
</evidence>